<gene>
    <name evidence="2" type="ORF">C1I95_01535</name>
</gene>
<comment type="caution">
    <text evidence="2">The sequence shown here is derived from an EMBL/GenBank/DDBJ whole genome shotgun (WGS) entry which is preliminary data.</text>
</comment>
<accession>A0A2W2ENR7</accession>
<dbReference type="EMBL" id="POTY01000004">
    <property type="protein sequence ID" value="PZG24053.1"/>
    <property type="molecule type" value="Genomic_DNA"/>
</dbReference>
<dbReference type="Proteomes" id="UP000248924">
    <property type="component" value="Unassembled WGS sequence"/>
</dbReference>
<evidence type="ECO:0000256" key="1">
    <source>
        <dbReference type="SAM" id="Phobius"/>
    </source>
</evidence>
<feature type="transmembrane region" description="Helical" evidence="1">
    <location>
        <begin position="41"/>
        <end position="58"/>
    </location>
</feature>
<proteinExistence type="predicted"/>
<keyword evidence="1" id="KW-0472">Membrane</keyword>
<evidence type="ECO:0000313" key="3">
    <source>
        <dbReference type="Proteomes" id="UP000248924"/>
    </source>
</evidence>
<protein>
    <submittedName>
        <fullName evidence="2">Uncharacterized protein</fullName>
    </submittedName>
</protein>
<feature type="transmembrane region" description="Helical" evidence="1">
    <location>
        <begin position="12"/>
        <end position="35"/>
    </location>
</feature>
<dbReference type="AlphaFoldDB" id="A0A2W2ENR7"/>
<sequence length="64" mass="7060">MSGDVMFAEIGRVVGTLVLAYIGFHASVLILTLVFGRSPELLLPPMGVAAFIVWWFLLRRSARP</sequence>
<keyword evidence="1" id="KW-0812">Transmembrane</keyword>
<name>A0A2W2ENR7_9ACTN</name>
<keyword evidence="3" id="KW-1185">Reference proteome</keyword>
<organism evidence="2 3">
    <name type="scientific">Micromonospora craterilacus</name>
    <dbReference type="NCBI Taxonomy" id="1655439"/>
    <lineage>
        <taxon>Bacteria</taxon>
        <taxon>Bacillati</taxon>
        <taxon>Actinomycetota</taxon>
        <taxon>Actinomycetes</taxon>
        <taxon>Micromonosporales</taxon>
        <taxon>Micromonosporaceae</taxon>
        <taxon>Micromonospora</taxon>
    </lineage>
</organism>
<reference evidence="2 3" key="1">
    <citation type="submission" date="2018-01" db="EMBL/GenBank/DDBJ databases">
        <title>Draft genome sequence of Jishengella sp. NA12.</title>
        <authorList>
            <person name="Sahin N."/>
            <person name="Ay H."/>
            <person name="Saygin H."/>
        </authorList>
    </citation>
    <scope>NUCLEOTIDE SEQUENCE [LARGE SCALE GENOMIC DNA]</scope>
    <source>
        <strain evidence="2 3">NA12</strain>
    </source>
</reference>
<evidence type="ECO:0000313" key="2">
    <source>
        <dbReference type="EMBL" id="PZG24053.1"/>
    </source>
</evidence>
<keyword evidence="1" id="KW-1133">Transmembrane helix</keyword>